<dbReference type="EMBL" id="RJUK01000001">
    <property type="protein sequence ID" value="ROQ20062.1"/>
    <property type="molecule type" value="Genomic_DNA"/>
</dbReference>
<dbReference type="PANTHER" id="PTHR22916:SF3">
    <property type="entry name" value="UDP-GLCNAC:BETAGAL BETA-1,3-N-ACETYLGLUCOSAMINYLTRANSFERASE-LIKE PROTEIN 1"/>
    <property type="match status" value="1"/>
</dbReference>
<feature type="domain" description="Glycosyltransferase 2-like" evidence="1">
    <location>
        <begin position="264"/>
        <end position="380"/>
    </location>
</feature>
<dbReference type="CDD" id="cd00761">
    <property type="entry name" value="Glyco_tranf_GTA_type"/>
    <property type="match status" value="1"/>
</dbReference>
<evidence type="ECO:0000313" key="3">
    <source>
        <dbReference type="Proteomes" id="UP000273643"/>
    </source>
</evidence>
<dbReference type="AlphaFoldDB" id="A0A3N1NML0"/>
<protein>
    <submittedName>
        <fullName evidence="2">Glycosyl transferase family 2</fullName>
    </submittedName>
</protein>
<dbReference type="GO" id="GO:0016758">
    <property type="term" value="F:hexosyltransferase activity"/>
    <property type="evidence" value="ECO:0007669"/>
    <property type="project" value="UniProtKB-ARBA"/>
</dbReference>
<name>A0A3N1NML0_9GAMM</name>
<dbReference type="Pfam" id="PF00535">
    <property type="entry name" value="Glycos_transf_2"/>
    <property type="match status" value="1"/>
</dbReference>
<accession>A0A3N1NML0</accession>
<proteinExistence type="predicted"/>
<organism evidence="2 3">
    <name type="scientific">Marinimicrobium koreense</name>
    <dbReference type="NCBI Taxonomy" id="306545"/>
    <lineage>
        <taxon>Bacteria</taxon>
        <taxon>Pseudomonadati</taxon>
        <taxon>Pseudomonadota</taxon>
        <taxon>Gammaproteobacteria</taxon>
        <taxon>Cellvibrionales</taxon>
        <taxon>Cellvibrionaceae</taxon>
        <taxon>Marinimicrobium</taxon>
    </lineage>
</organism>
<dbReference type="InterPro" id="IPR001173">
    <property type="entry name" value="Glyco_trans_2-like"/>
</dbReference>
<dbReference type="InterPro" id="IPR029044">
    <property type="entry name" value="Nucleotide-diphossugar_trans"/>
</dbReference>
<dbReference type="Gene3D" id="3.90.550.10">
    <property type="entry name" value="Spore Coat Polysaccharide Biosynthesis Protein SpsA, Chain A"/>
    <property type="match status" value="1"/>
</dbReference>
<evidence type="ECO:0000259" key="1">
    <source>
        <dbReference type="Pfam" id="PF00535"/>
    </source>
</evidence>
<keyword evidence="2" id="KW-0808">Transferase</keyword>
<dbReference type="PANTHER" id="PTHR22916">
    <property type="entry name" value="GLYCOSYLTRANSFERASE"/>
    <property type="match status" value="1"/>
</dbReference>
<dbReference type="RefSeq" id="WP_170162841.1">
    <property type="nucleotide sequence ID" value="NZ_RJUK01000001.1"/>
</dbReference>
<evidence type="ECO:0000313" key="2">
    <source>
        <dbReference type="EMBL" id="ROQ20062.1"/>
    </source>
</evidence>
<comment type="caution">
    <text evidence="2">The sequence shown here is derived from an EMBL/GenBank/DDBJ whole genome shotgun (WGS) entry which is preliminary data.</text>
</comment>
<sequence length="643" mass="72244">MVRSSGLFDEDYYRTQVDAQVLDSAFDSSLLEHYLEVGGFKGLDPGPSFRSGWYLHRYPDVEQLGVNPLVHYLRFGKAEGRLPFHGATPGEPVPEGESWVSRQHSLLWGGFEHLAMPALIRCIEKKRDMDAMLTVAEWHYAHGDLHKASNLLEGCLSNAKPPHLKRCLVGLSKCYSLLAERESLGELLSKEENRLALSDDLPFVESNSVVGRAEGRLEPINRLYRAHGLAPVAPQESSRPLSLKNLTGLVDAEDDFECADPLISVVVPAFNAEEGIGIALDSLLSQTWRNLEVIVVDDCSSDATCRVVEAYAATDARVRLLRNERNRGAYPSRNRGMQSASGQFVTVHDSDDWSHPQKLERQMQPLLQNDRLIATVSSWARVTPDMRFVGSWMLTQGFIEDNFSSWLIRRDVLDRIGLWDAVNVAADTEFLWRMEHHYGYPSLCHVCKGAPLSFALSDGSTLTQTKATHVKTVYYGLRRLYREASSWWHRQRGFAPVMEEVRPFPAPTGNFKDASRYFDVVVIGDFAEVGTDFSSIFSQLDTLLSDGQALCLVHWPDPEGWLGRPVRDDVFDFCQSRHLTLGHSGVTVEANTLMLLDGSLWRRRPTRTIAIEKLDTVIIVNGLQPDDADAIKDYFAHGGYDYS</sequence>
<keyword evidence="3" id="KW-1185">Reference proteome</keyword>
<reference evidence="2 3" key="1">
    <citation type="submission" date="2018-11" db="EMBL/GenBank/DDBJ databases">
        <title>Genomic Encyclopedia of Type Strains, Phase IV (KMG-IV): sequencing the most valuable type-strain genomes for metagenomic binning, comparative biology and taxonomic classification.</title>
        <authorList>
            <person name="Goeker M."/>
        </authorList>
    </citation>
    <scope>NUCLEOTIDE SEQUENCE [LARGE SCALE GENOMIC DNA]</scope>
    <source>
        <strain evidence="2 3">DSM 16974</strain>
    </source>
</reference>
<dbReference type="Proteomes" id="UP000273643">
    <property type="component" value="Unassembled WGS sequence"/>
</dbReference>
<gene>
    <name evidence="2" type="ORF">EDC38_0655</name>
</gene>
<dbReference type="SUPFAM" id="SSF53448">
    <property type="entry name" value="Nucleotide-diphospho-sugar transferases"/>
    <property type="match status" value="1"/>
</dbReference>